<dbReference type="Gene3D" id="3.40.50.300">
    <property type="entry name" value="P-loop containing nucleotide triphosphate hydrolases"/>
    <property type="match status" value="1"/>
</dbReference>
<protein>
    <submittedName>
        <fullName evidence="1">Terminase large subunit</fullName>
    </submittedName>
</protein>
<evidence type="ECO:0000313" key="1">
    <source>
        <dbReference type="EMBL" id="AXQ64384.1"/>
    </source>
</evidence>
<dbReference type="GeneID" id="70080387"/>
<sequence length="481" mass="53274">MTRIGAQLPPKPNYHVPLFHTSLGEDAIILARLAGLDLDEWQQNVLECSLRYKETGKFAAPDMTLIVPRQNGKGSIIEARELAGLFLLKEKVIMHSAHEHKTAKEGHRRLKHLIESTPELMEETLIFRNSGAETSVELRDGCRVLFVARSGGSGRGYTVDTLILDEAYNLPEDALEAMTPTQAAVKNPQIWFISSTGMDDSDVLRRKSDAGKAKLDGIGYFEWKADDDCDPNDRDQWYQANPALGIRLDEDYVAGESRTLSPVGFARERLGLWASMDIDSLIPATVWDNLAYKDWQIDDPAPGSSGPLRDKISFAVDIDPEGQTAAIYAAGQDRDGLYAIERVAFEDGIQWVPEYLKLLVEKNNPQSVALDVSGPCGALVPELQKLGIEYNAMNVNDVKSACGQFLAVVCDSKLRHRRAVDDPALKTAVQMGIKRTIGHQGAWAWARKDMQSNISPLVAATYALYAYTAFKEEPKRGGKVW</sequence>
<dbReference type="EMBL" id="MH651182">
    <property type="protein sequence ID" value="AXQ64384.1"/>
    <property type="molecule type" value="Genomic_DNA"/>
</dbReference>
<gene>
    <name evidence="1" type="primary">12</name>
    <name evidence="1" type="ORF">SEA_NEVILLE_12</name>
</gene>
<dbReference type="KEGG" id="vg:70080387"/>
<keyword evidence="2" id="KW-1185">Reference proteome</keyword>
<accession>A0A385DYB3</accession>
<organism evidence="1 2">
    <name type="scientific">Gordonia phage Neville</name>
    <dbReference type="NCBI Taxonomy" id="2301693"/>
    <lineage>
        <taxon>Viruses</taxon>
        <taxon>Duplodnaviria</taxon>
        <taxon>Heunggongvirae</taxon>
        <taxon>Uroviricota</taxon>
        <taxon>Caudoviricetes</taxon>
        <taxon>Deeyouvirinae</taxon>
        <taxon>Nevillevirus</taxon>
        <taxon>Nevillevirus neville</taxon>
    </lineage>
</organism>
<dbReference type="RefSeq" id="YP_010245868.1">
    <property type="nucleotide sequence ID" value="NC_060131.1"/>
</dbReference>
<dbReference type="InterPro" id="IPR027417">
    <property type="entry name" value="P-loop_NTPase"/>
</dbReference>
<name>A0A385DYB3_9CAUD</name>
<reference evidence="1 2" key="1">
    <citation type="submission" date="2018-07" db="EMBL/GenBank/DDBJ databases">
        <authorList>
            <person name="Bragdon E."/>
            <person name="Orellana H."/>
            <person name="Sterchele H."/>
            <person name="Molloy S.D."/>
            <person name="Garlena R.A."/>
            <person name="Russell D.A."/>
            <person name="Pope W.H."/>
            <person name="Jacobs-Sera D."/>
            <person name="Hatfull G.F."/>
        </authorList>
    </citation>
    <scope>NUCLEOTIDE SEQUENCE [LARGE SCALE GENOMIC DNA]</scope>
</reference>
<evidence type="ECO:0000313" key="2">
    <source>
        <dbReference type="Proteomes" id="UP000261731"/>
    </source>
</evidence>
<proteinExistence type="predicted"/>
<dbReference type="Proteomes" id="UP000261731">
    <property type="component" value="Segment"/>
</dbReference>